<evidence type="ECO:0000313" key="3">
    <source>
        <dbReference type="Proteomes" id="UP000539111"/>
    </source>
</evidence>
<accession>A0A7Z0IIV3</accession>
<dbReference type="RefSeq" id="WP_179429136.1">
    <property type="nucleotide sequence ID" value="NZ_JACBZP010000001.1"/>
</dbReference>
<evidence type="ECO:0000313" key="2">
    <source>
        <dbReference type="EMBL" id="NYI68854.1"/>
    </source>
</evidence>
<comment type="caution">
    <text evidence="2">The sequence shown here is derived from an EMBL/GenBank/DDBJ whole genome shotgun (WGS) entry which is preliminary data.</text>
</comment>
<feature type="transmembrane region" description="Helical" evidence="1">
    <location>
        <begin position="148"/>
        <end position="169"/>
    </location>
</feature>
<feature type="transmembrane region" description="Helical" evidence="1">
    <location>
        <begin position="266"/>
        <end position="294"/>
    </location>
</feature>
<dbReference type="Proteomes" id="UP000539111">
    <property type="component" value="Unassembled WGS sequence"/>
</dbReference>
<proteinExistence type="predicted"/>
<feature type="transmembrane region" description="Helical" evidence="1">
    <location>
        <begin position="620"/>
        <end position="646"/>
    </location>
</feature>
<dbReference type="AlphaFoldDB" id="A0A7Z0IIV3"/>
<keyword evidence="3" id="KW-1185">Reference proteome</keyword>
<name>A0A7Z0IIV3_9MICO</name>
<feature type="transmembrane region" description="Helical" evidence="1">
    <location>
        <begin position="335"/>
        <end position="357"/>
    </location>
</feature>
<evidence type="ECO:0000256" key="1">
    <source>
        <dbReference type="SAM" id="Phobius"/>
    </source>
</evidence>
<reference evidence="2 3" key="1">
    <citation type="submission" date="2020-07" db="EMBL/GenBank/DDBJ databases">
        <title>Sequencing the genomes of 1000 actinobacteria strains.</title>
        <authorList>
            <person name="Klenk H.-P."/>
        </authorList>
    </citation>
    <scope>NUCLEOTIDE SEQUENCE [LARGE SCALE GENOMIC DNA]</scope>
    <source>
        <strain evidence="2 3">DSM 26341</strain>
    </source>
</reference>
<sequence>MPGYRPVTGHLSGTRRAVTYVALVHGAATDDPAVWAATLLARVVRRWSEREEYTVEITECPAECRLHPGRHRHLRLTRDGRTENVDLEAVYWGSLVRAGSWWTTLGRAFHIGGAVLLADFAAVWSSIFGRHAYRNAPAPGPILALGRLLTLLVRLLAAPLIVAAIFVMAGIGRFRLMVDDAYVWLTDDRERAEIVHTVTDAVIRARAERVVLAGHSQGGSVVLGARKRLLADGHLSAADRVTTFGSADPLLQTVRRLGIQEGLGRYWALLAALWVLSVIVAAAPAAALIALILLTGKAIAAVLAAAGALWRLAPDAAPAVAAHAFPSFADMFARIAPALAISLVPAAASVLIITAILQRTGLARRILAGPDHRPTIPGHDVLARDDPMAPLVRAIGDPQRLRQIPQTASILLDHEAYFRNAATSLPTLFDDVWQRAVGDEAGSASPDDATAGSDAGLLTARYRTGLRARRIAIFLGWVAAIAGAAVLGPPTGSSALVWVLLAAVSGGAVSARLALLWTWMERMDVAARTGPHVVARRVRRRRVRRSLVFTVLLFAASALSLGGAVETPDTPAGSHYALQPPALDLALFVLGAALLASAIGSLAGTLLARIAGITSLLAYSALWLVHGPAGWIAVGICAAGSAYAVAARRSAD</sequence>
<feature type="transmembrane region" description="Helical" evidence="1">
    <location>
        <begin position="546"/>
        <end position="565"/>
    </location>
</feature>
<keyword evidence="1" id="KW-1133">Transmembrane helix</keyword>
<feature type="transmembrane region" description="Helical" evidence="1">
    <location>
        <begin position="585"/>
        <end position="608"/>
    </location>
</feature>
<keyword evidence="1" id="KW-0472">Membrane</keyword>
<protein>
    <submittedName>
        <fullName evidence="2">Uncharacterized protein</fullName>
    </submittedName>
</protein>
<keyword evidence="1" id="KW-0812">Transmembrane</keyword>
<organism evidence="2 3">
    <name type="scientific">Spelaeicoccus albus</name>
    <dbReference type="NCBI Taxonomy" id="1280376"/>
    <lineage>
        <taxon>Bacteria</taxon>
        <taxon>Bacillati</taxon>
        <taxon>Actinomycetota</taxon>
        <taxon>Actinomycetes</taxon>
        <taxon>Micrococcales</taxon>
        <taxon>Brevibacteriaceae</taxon>
        <taxon>Spelaeicoccus</taxon>
    </lineage>
</organism>
<feature type="transmembrane region" description="Helical" evidence="1">
    <location>
        <begin position="471"/>
        <end position="489"/>
    </location>
</feature>
<dbReference type="EMBL" id="JACBZP010000001">
    <property type="protein sequence ID" value="NYI68854.1"/>
    <property type="molecule type" value="Genomic_DNA"/>
</dbReference>
<feature type="transmembrane region" description="Helical" evidence="1">
    <location>
        <begin position="495"/>
        <end position="519"/>
    </location>
</feature>
<gene>
    <name evidence="2" type="ORF">BJY26_003160</name>
</gene>